<dbReference type="SUPFAM" id="SSF55797">
    <property type="entry name" value="PR-1-like"/>
    <property type="match status" value="2"/>
</dbReference>
<feature type="region of interest" description="Disordered" evidence="1">
    <location>
        <begin position="144"/>
        <end position="167"/>
    </location>
</feature>
<dbReference type="CDD" id="cd05379">
    <property type="entry name" value="CAP_bacterial"/>
    <property type="match status" value="2"/>
</dbReference>
<dbReference type="PANTHER" id="PTHR31157">
    <property type="entry name" value="SCP DOMAIN-CONTAINING PROTEIN"/>
    <property type="match status" value="1"/>
</dbReference>
<dbReference type="Pfam" id="PF16841">
    <property type="entry name" value="CBM60"/>
    <property type="match status" value="1"/>
</dbReference>
<proteinExistence type="predicted"/>
<dbReference type="InterPro" id="IPR035940">
    <property type="entry name" value="CAP_sf"/>
</dbReference>
<dbReference type="AlphaFoldDB" id="A0A1G7EJK9"/>
<feature type="domain" description="Carbohydrate binding module xylan-binding" evidence="3">
    <location>
        <begin position="184"/>
        <end position="269"/>
    </location>
</feature>
<dbReference type="Pfam" id="PF00188">
    <property type="entry name" value="CAP"/>
    <property type="match status" value="2"/>
</dbReference>
<evidence type="ECO:0000313" key="4">
    <source>
        <dbReference type="EMBL" id="SDE63821.1"/>
    </source>
</evidence>
<evidence type="ECO:0000256" key="1">
    <source>
        <dbReference type="SAM" id="MobiDB-lite"/>
    </source>
</evidence>
<dbReference type="Gene3D" id="3.40.33.10">
    <property type="entry name" value="CAP"/>
    <property type="match status" value="2"/>
</dbReference>
<dbReference type="OrthoDB" id="7681731at2"/>
<feature type="domain" description="SCP" evidence="2">
    <location>
        <begin position="15"/>
        <end position="139"/>
    </location>
</feature>
<dbReference type="Gene3D" id="2.60.60.40">
    <property type="match status" value="1"/>
</dbReference>
<dbReference type="PANTHER" id="PTHR31157:SF1">
    <property type="entry name" value="SCP DOMAIN-CONTAINING PROTEIN"/>
    <property type="match status" value="1"/>
</dbReference>
<gene>
    <name evidence="4" type="ORF">SAMN04487779_10801</name>
</gene>
<feature type="domain" description="SCP" evidence="2">
    <location>
        <begin position="312"/>
        <end position="437"/>
    </location>
</feature>
<keyword evidence="5" id="KW-1185">Reference proteome</keyword>
<organism evidence="4 5">
    <name type="scientific">Belnapia rosea</name>
    <dbReference type="NCBI Taxonomy" id="938405"/>
    <lineage>
        <taxon>Bacteria</taxon>
        <taxon>Pseudomonadati</taxon>
        <taxon>Pseudomonadota</taxon>
        <taxon>Alphaproteobacteria</taxon>
        <taxon>Acetobacterales</taxon>
        <taxon>Roseomonadaceae</taxon>
        <taxon>Belnapia</taxon>
    </lineage>
</organism>
<evidence type="ECO:0000313" key="5">
    <source>
        <dbReference type="Proteomes" id="UP000198925"/>
    </source>
</evidence>
<dbReference type="RefSeq" id="WP_090571318.1">
    <property type="nucleotide sequence ID" value="NZ_FMXZ01000040.1"/>
</dbReference>
<dbReference type="Proteomes" id="UP000198925">
    <property type="component" value="Unassembled WGS sequence"/>
</dbReference>
<dbReference type="InterPro" id="IPR031768">
    <property type="entry name" value="CBM60_xylan-bd"/>
</dbReference>
<protein>
    <submittedName>
        <fullName evidence="4">Uncharacterized conserved protein YkwD, contains CAP (CSP/antigen 5/PR1) domain</fullName>
    </submittedName>
</protein>
<sequence length="456" mass="47411">MPDTVIPTALEAYFLQLVNQSRAQAGVKPLTFDGELVSASGTHSEWMIAQDVFSHTGVNGSSPGDRINAAGYGASTWGENIALIGGSGAATLDEADVRQLHANLMNSPGHKANILSANFTEVGIGLVQGEYNGRPTVMVTENFGRPNSTEAAEPDEITQAPTPPPPAPMTKLPVSLSAGTGSDTLVLRIAQDHYQGDAQYTVSIDGRQIGGTFTASALHSVGAADTLTLKGDWAAGAHRVEVKFLNDAWGGTPTADRNLYVEGATYNGKAVSGADLDLMSAGTAAFSFTEVSTAPTSAPDKSGVTSMEAYFLQLVNASRAEVGAKPLAFDVELVKAAGAHSDWMLAADVFSHTGANGSTVGDRIKAAGYGAAAWGENIAYISGSGAATLDEADVQQLHNNLMNSPGHKANILNANYTEIGIGLTQGDYNGRAAIFVTEDFGRPNSTEALETDGWFL</sequence>
<dbReference type="EMBL" id="FMZX01000080">
    <property type="protein sequence ID" value="SDE63821.1"/>
    <property type="molecule type" value="Genomic_DNA"/>
</dbReference>
<dbReference type="STRING" id="938405.SAMN02927895_05481"/>
<reference evidence="4 5" key="1">
    <citation type="submission" date="2016-10" db="EMBL/GenBank/DDBJ databases">
        <authorList>
            <person name="de Groot N.N."/>
        </authorList>
    </citation>
    <scope>NUCLEOTIDE SEQUENCE [LARGE SCALE GENOMIC DNA]</scope>
    <source>
        <strain evidence="4 5">CPCC 100156</strain>
    </source>
</reference>
<name>A0A1G7EJK9_9PROT</name>
<evidence type="ECO:0000259" key="2">
    <source>
        <dbReference type="Pfam" id="PF00188"/>
    </source>
</evidence>
<evidence type="ECO:0000259" key="3">
    <source>
        <dbReference type="Pfam" id="PF16841"/>
    </source>
</evidence>
<dbReference type="InterPro" id="IPR014044">
    <property type="entry name" value="CAP_dom"/>
</dbReference>
<accession>A0A1G7EJK9</accession>